<sequence>MSATTVTKTRTRTSTHSMSVVATGSAFSYTNNSQVRMRRTRRRLSAPSSNQPSLKLCSSLSYSLEALDLSSASPTQTLASLRFLVLSYLADLERRLSEYESPNFEAWTLQGEWTIEEATQWARTALEMLEGIRADVCSHLPELPFVDLSSMEAFVKSHLPDIRDVPNFTDMRSHLPDMSYLPDMSEMRSHLPDMPSLPDMAEMRSHMPSLPDMDGVRSHFSGMRHKLDDVRTRFHEIDFQRPFSYIPTLSDHLENLHSHLSSVDMPSELPISSFAPNTVLADLLQSLLDSDIVKDILNSTPDAIIEGENMLERAAYEVADAVKRSFEGVQLIKYSDLPHPWRNNPFVTHGYRFIPIEKWPLIVMSLFTCHNETLNIHTHLIPFLLWGMNLIPLIWNTQAYDTPEMLFMAFALLCLASSAVWHTMSGCADHRSMEFCARVDYVGIGWLISASIGTIVHYGFSQCHPNIGRAFLGVCFTTGVAGNIFPFMAWFNQHQYRFYRIGFFLTLSFSAIGPMVALSMLHSKAEMYAFVAPVFPSLLSYIIGLVFYAAHFPERVVPTNIQRKLDTIGGGSHAIWHCFIVLAVSQHKTAMDHMKNGLQCMIPSANA</sequence>
<gene>
    <name evidence="7" type="ORF">CVT25_015868</name>
</gene>
<dbReference type="STRING" id="93625.A0A409XIH2"/>
<dbReference type="Proteomes" id="UP000283269">
    <property type="component" value="Unassembled WGS sequence"/>
</dbReference>
<evidence type="ECO:0000256" key="6">
    <source>
        <dbReference type="SAM" id="Phobius"/>
    </source>
</evidence>
<reference evidence="7 8" key="1">
    <citation type="journal article" date="2018" name="Evol. Lett.">
        <title>Horizontal gene cluster transfer increased hallucinogenic mushroom diversity.</title>
        <authorList>
            <person name="Reynolds H.T."/>
            <person name="Vijayakumar V."/>
            <person name="Gluck-Thaler E."/>
            <person name="Korotkin H.B."/>
            <person name="Matheny P.B."/>
            <person name="Slot J.C."/>
        </authorList>
    </citation>
    <scope>NUCLEOTIDE SEQUENCE [LARGE SCALE GENOMIC DNA]</scope>
    <source>
        <strain evidence="7 8">2631</strain>
    </source>
</reference>
<feature type="transmembrane region" description="Helical" evidence="6">
    <location>
        <begin position="439"/>
        <end position="458"/>
    </location>
</feature>
<feature type="transmembrane region" description="Helical" evidence="6">
    <location>
        <begin position="470"/>
        <end position="491"/>
    </location>
</feature>
<dbReference type="EMBL" id="NHYD01001616">
    <property type="protein sequence ID" value="PPQ90554.1"/>
    <property type="molecule type" value="Genomic_DNA"/>
</dbReference>
<keyword evidence="5" id="KW-0479">Metal-binding</keyword>
<feature type="transmembrane region" description="Helical" evidence="6">
    <location>
        <begin position="407"/>
        <end position="427"/>
    </location>
</feature>
<evidence type="ECO:0000256" key="2">
    <source>
        <dbReference type="ARBA" id="ARBA00022692"/>
    </source>
</evidence>
<evidence type="ECO:0000256" key="1">
    <source>
        <dbReference type="ARBA" id="ARBA00004141"/>
    </source>
</evidence>
<dbReference type="AlphaFoldDB" id="A0A409XIH2"/>
<dbReference type="PANTHER" id="PTHR20855:SF97">
    <property type="entry name" value="ADIPOR-LIKE RECEPTOR IZH3-RELATED"/>
    <property type="match status" value="1"/>
</dbReference>
<accession>A0A409XIH2</accession>
<dbReference type="GO" id="GO:0046872">
    <property type="term" value="F:metal ion binding"/>
    <property type="evidence" value="ECO:0007669"/>
    <property type="project" value="UniProtKB-KW"/>
</dbReference>
<dbReference type="InterPro" id="IPR004254">
    <property type="entry name" value="AdipoR/HlyIII-related"/>
</dbReference>
<dbReference type="GO" id="GO:0016020">
    <property type="term" value="C:membrane"/>
    <property type="evidence" value="ECO:0007669"/>
    <property type="project" value="UniProtKB-SubCell"/>
</dbReference>
<keyword evidence="4 6" id="KW-0472">Membrane</keyword>
<evidence type="ECO:0000256" key="4">
    <source>
        <dbReference type="ARBA" id="ARBA00023136"/>
    </source>
</evidence>
<keyword evidence="5" id="KW-0862">Zinc</keyword>
<comment type="subcellular location">
    <subcellularLocation>
        <location evidence="1">Membrane</location>
        <topology evidence="1">Multi-pass membrane protein</topology>
    </subcellularLocation>
</comment>
<evidence type="ECO:0000256" key="5">
    <source>
        <dbReference type="PIRSR" id="PIRSR604254-1"/>
    </source>
</evidence>
<organism evidence="7 8">
    <name type="scientific">Psilocybe cyanescens</name>
    <dbReference type="NCBI Taxonomy" id="93625"/>
    <lineage>
        <taxon>Eukaryota</taxon>
        <taxon>Fungi</taxon>
        <taxon>Dikarya</taxon>
        <taxon>Basidiomycota</taxon>
        <taxon>Agaricomycotina</taxon>
        <taxon>Agaricomycetes</taxon>
        <taxon>Agaricomycetidae</taxon>
        <taxon>Agaricales</taxon>
        <taxon>Agaricineae</taxon>
        <taxon>Strophariaceae</taxon>
        <taxon>Psilocybe</taxon>
    </lineage>
</organism>
<feature type="transmembrane region" description="Helical" evidence="6">
    <location>
        <begin position="498"/>
        <end position="521"/>
    </location>
</feature>
<evidence type="ECO:0000256" key="3">
    <source>
        <dbReference type="ARBA" id="ARBA00022989"/>
    </source>
</evidence>
<dbReference type="PANTHER" id="PTHR20855">
    <property type="entry name" value="ADIPOR/PROGESTIN RECEPTOR-RELATED"/>
    <property type="match status" value="1"/>
</dbReference>
<evidence type="ECO:0000313" key="8">
    <source>
        <dbReference type="Proteomes" id="UP000283269"/>
    </source>
</evidence>
<keyword evidence="8" id="KW-1185">Reference proteome</keyword>
<dbReference type="OrthoDB" id="5585746at2759"/>
<keyword evidence="3 6" id="KW-1133">Transmembrane helix</keyword>
<feature type="binding site" evidence="5">
    <location>
        <position position="422"/>
    </location>
    <ligand>
        <name>Zn(2+)</name>
        <dbReference type="ChEBI" id="CHEBI:29105"/>
    </ligand>
</feature>
<feature type="binding site" evidence="5">
    <location>
        <position position="573"/>
    </location>
    <ligand>
        <name>Zn(2+)</name>
        <dbReference type="ChEBI" id="CHEBI:29105"/>
    </ligand>
</feature>
<feature type="transmembrane region" description="Helical" evidence="6">
    <location>
        <begin position="527"/>
        <end position="550"/>
    </location>
</feature>
<feature type="binding site" evidence="5">
    <location>
        <position position="577"/>
    </location>
    <ligand>
        <name>Zn(2+)</name>
        <dbReference type="ChEBI" id="CHEBI:29105"/>
    </ligand>
</feature>
<evidence type="ECO:0000313" key="7">
    <source>
        <dbReference type="EMBL" id="PPQ90554.1"/>
    </source>
</evidence>
<keyword evidence="2 6" id="KW-0812">Transmembrane</keyword>
<dbReference type="GO" id="GO:0006882">
    <property type="term" value="P:intracellular zinc ion homeostasis"/>
    <property type="evidence" value="ECO:0007669"/>
    <property type="project" value="TreeGrafter"/>
</dbReference>
<comment type="caution">
    <text evidence="7">The sequence shown here is derived from an EMBL/GenBank/DDBJ whole genome shotgun (WGS) entry which is preliminary data.</text>
</comment>
<feature type="transmembrane region" description="Helical" evidence="6">
    <location>
        <begin position="374"/>
        <end position="395"/>
    </location>
</feature>
<name>A0A409XIH2_PSICY</name>
<proteinExistence type="predicted"/>
<protein>
    <recommendedName>
        <fullName evidence="9">HlyIII-domain-containing protein</fullName>
    </recommendedName>
</protein>
<dbReference type="Pfam" id="PF03006">
    <property type="entry name" value="HlyIII"/>
    <property type="match status" value="1"/>
</dbReference>
<dbReference type="InParanoid" id="A0A409XIH2"/>
<dbReference type="GO" id="GO:0038023">
    <property type="term" value="F:signaling receptor activity"/>
    <property type="evidence" value="ECO:0007669"/>
    <property type="project" value="TreeGrafter"/>
</dbReference>
<evidence type="ECO:0008006" key="9">
    <source>
        <dbReference type="Google" id="ProtNLM"/>
    </source>
</evidence>